<gene>
    <name evidence="1" type="ORF">PYW07_016384</name>
</gene>
<sequence length="214" mass="24610">MDIVASITDLYRESNWKDIVHLYHDHPERNKLLWVYPSEDNFSFVKQCLQELRCDRIVSIGCGSGLLEWMITQATGVPVQGIEVDGAWWRCKYAPPTFIPLHFTPPEIDKDTITLLQRNNNSALLFCYFNNRTAFNDYLKYYTGSVLIIIGPHQKGVHTDPQPFNDVSEDWVLYKSQEIRSSATDSPLCRDSFDAEKPATHVILACKDVHKSLE</sequence>
<name>A0AAD7YL05_MYTSE</name>
<reference evidence="1" key="1">
    <citation type="submission" date="2023-03" db="EMBL/GenBank/DDBJ databases">
        <title>Chromosome-level genomes of two armyworms, Mythimna separata and Mythimna loreyi, provide insights into the biosynthesis and reception of sex pheromones.</title>
        <authorList>
            <person name="Zhao H."/>
        </authorList>
    </citation>
    <scope>NUCLEOTIDE SEQUENCE</scope>
    <source>
        <strain evidence="1">BeijingLab</strain>
        <tissue evidence="1">Pupa</tissue>
    </source>
</reference>
<evidence type="ECO:0000313" key="1">
    <source>
        <dbReference type="EMBL" id="KAJ8718828.1"/>
    </source>
</evidence>
<dbReference type="Proteomes" id="UP001231518">
    <property type="component" value="Chromosome 8"/>
</dbReference>
<keyword evidence="2" id="KW-1185">Reference proteome</keyword>
<accession>A0AAD7YL05</accession>
<dbReference type="EMBL" id="JARGEI010000015">
    <property type="protein sequence ID" value="KAJ8718828.1"/>
    <property type="molecule type" value="Genomic_DNA"/>
</dbReference>
<comment type="caution">
    <text evidence="1">The sequence shown here is derived from an EMBL/GenBank/DDBJ whole genome shotgun (WGS) entry which is preliminary data.</text>
</comment>
<organism evidence="1 2">
    <name type="scientific">Mythimna separata</name>
    <name type="common">Oriental armyworm</name>
    <name type="synonym">Pseudaletia separata</name>
    <dbReference type="NCBI Taxonomy" id="271217"/>
    <lineage>
        <taxon>Eukaryota</taxon>
        <taxon>Metazoa</taxon>
        <taxon>Ecdysozoa</taxon>
        <taxon>Arthropoda</taxon>
        <taxon>Hexapoda</taxon>
        <taxon>Insecta</taxon>
        <taxon>Pterygota</taxon>
        <taxon>Neoptera</taxon>
        <taxon>Endopterygota</taxon>
        <taxon>Lepidoptera</taxon>
        <taxon>Glossata</taxon>
        <taxon>Ditrysia</taxon>
        <taxon>Noctuoidea</taxon>
        <taxon>Noctuidae</taxon>
        <taxon>Noctuinae</taxon>
        <taxon>Hadenini</taxon>
        <taxon>Mythimna</taxon>
    </lineage>
</organism>
<dbReference type="AlphaFoldDB" id="A0AAD7YL05"/>
<protein>
    <submittedName>
        <fullName evidence="1">Uncharacterized protein</fullName>
    </submittedName>
</protein>
<evidence type="ECO:0000313" key="2">
    <source>
        <dbReference type="Proteomes" id="UP001231518"/>
    </source>
</evidence>
<proteinExistence type="predicted"/>